<name>A0AAD7JIM9_9AGAR</name>
<comment type="caution">
    <text evidence="3">The sequence shown here is derived from an EMBL/GenBank/DDBJ whole genome shotgun (WGS) entry which is preliminary data.</text>
</comment>
<feature type="region of interest" description="Disordered" evidence="2">
    <location>
        <begin position="1"/>
        <end position="20"/>
    </location>
</feature>
<feature type="coiled-coil region" evidence="1">
    <location>
        <begin position="137"/>
        <end position="171"/>
    </location>
</feature>
<protein>
    <submittedName>
        <fullName evidence="3">Uncharacterized protein</fullName>
    </submittedName>
</protein>
<evidence type="ECO:0000256" key="1">
    <source>
        <dbReference type="SAM" id="Coils"/>
    </source>
</evidence>
<evidence type="ECO:0000313" key="4">
    <source>
        <dbReference type="Proteomes" id="UP001215598"/>
    </source>
</evidence>
<dbReference type="EMBL" id="JARKIB010000026">
    <property type="protein sequence ID" value="KAJ7765262.1"/>
    <property type="molecule type" value="Genomic_DNA"/>
</dbReference>
<gene>
    <name evidence="3" type="ORF">B0H16DRAFT_1717810</name>
</gene>
<dbReference type="AlphaFoldDB" id="A0AAD7JIM9"/>
<sequence length="190" mass="20292">MSTTLPPTAPSTPDVTTAAATSTPDVAAAAATSTPDVAAAAATSTLDLDVAAAAAPSTPDVATDELSSLFKDFMEVVEKQLGDLEAAPQKAVPFPKAEDVTQLFLSHEILRRKVSCLKHWDVPNSFGRVFRSKNNQIQALKTLHAELSARHDELEARYTELEARYRSAQLQLVPVLGLIPADLDEARNAT</sequence>
<dbReference type="Proteomes" id="UP001215598">
    <property type="component" value="Unassembled WGS sequence"/>
</dbReference>
<accession>A0AAD7JIM9</accession>
<keyword evidence="4" id="KW-1185">Reference proteome</keyword>
<evidence type="ECO:0000313" key="3">
    <source>
        <dbReference type="EMBL" id="KAJ7765262.1"/>
    </source>
</evidence>
<reference evidence="3" key="1">
    <citation type="submission" date="2023-03" db="EMBL/GenBank/DDBJ databases">
        <title>Massive genome expansion in bonnet fungi (Mycena s.s.) driven by repeated elements and novel gene families across ecological guilds.</title>
        <authorList>
            <consortium name="Lawrence Berkeley National Laboratory"/>
            <person name="Harder C.B."/>
            <person name="Miyauchi S."/>
            <person name="Viragh M."/>
            <person name="Kuo A."/>
            <person name="Thoen E."/>
            <person name="Andreopoulos B."/>
            <person name="Lu D."/>
            <person name="Skrede I."/>
            <person name="Drula E."/>
            <person name="Henrissat B."/>
            <person name="Morin E."/>
            <person name="Kohler A."/>
            <person name="Barry K."/>
            <person name="LaButti K."/>
            <person name="Morin E."/>
            <person name="Salamov A."/>
            <person name="Lipzen A."/>
            <person name="Mereny Z."/>
            <person name="Hegedus B."/>
            <person name="Baldrian P."/>
            <person name="Stursova M."/>
            <person name="Weitz H."/>
            <person name="Taylor A."/>
            <person name="Grigoriev I.V."/>
            <person name="Nagy L.G."/>
            <person name="Martin F."/>
            <person name="Kauserud H."/>
        </authorList>
    </citation>
    <scope>NUCLEOTIDE SEQUENCE</scope>
    <source>
        <strain evidence="3">CBHHK182m</strain>
    </source>
</reference>
<proteinExistence type="predicted"/>
<organism evidence="3 4">
    <name type="scientific">Mycena metata</name>
    <dbReference type="NCBI Taxonomy" id="1033252"/>
    <lineage>
        <taxon>Eukaryota</taxon>
        <taxon>Fungi</taxon>
        <taxon>Dikarya</taxon>
        <taxon>Basidiomycota</taxon>
        <taxon>Agaricomycotina</taxon>
        <taxon>Agaricomycetes</taxon>
        <taxon>Agaricomycetidae</taxon>
        <taxon>Agaricales</taxon>
        <taxon>Marasmiineae</taxon>
        <taxon>Mycenaceae</taxon>
        <taxon>Mycena</taxon>
    </lineage>
</organism>
<keyword evidence="1" id="KW-0175">Coiled coil</keyword>
<evidence type="ECO:0000256" key="2">
    <source>
        <dbReference type="SAM" id="MobiDB-lite"/>
    </source>
</evidence>